<organism evidence="3 4">
    <name type="scientific">Eggerthia catenaformis OT 569 = DSM 20559</name>
    <dbReference type="NCBI Taxonomy" id="999415"/>
    <lineage>
        <taxon>Bacteria</taxon>
        <taxon>Bacillati</taxon>
        <taxon>Bacillota</taxon>
        <taxon>Erysipelotrichia</taxon>
        <taxon>Erysipelotrichales</taxon>
        <taxon>Coprobacillaceae</taxon>
        <taxon>Eggerthia</taxon>
    </lineage>
</organism>
<gene>
    <name evidence="3" type="ORF">HMPREF9943_00331</name>
</gene>
<dbReference type="SUPFAM" id="SSF49373">
    <property type="entry name" value="Invasin/intimin cell-adhesion fragments"/>
    <property type="match status" value="1"/>
</dbReference>
<dbReference type="BioCyc" id="ECAT999415-HMP:GTTI-341-MONOMER"/>
<comment type="caution">
    <text evidence="3">The sequence shown here is derived from an EMBL/GenBank/DDBJ whole genome shotgun (WGS) entry which is preliminary data.</text>
</comment>
<dbReference type="SMART" id="SM00635">
    <property type="entry name" value="BID_2"/>
    <property type="match status" value="1"/>
</dbReference>
<feature type="region of interest" description="Disordered" evidence="1">
    <location>
        <begin position="119"/>
        <end position="146"/>
    </location>
</feature>
<dbReference type="AlphaFoldDB" id="M2Q351"/>
<dbReference type="RefSeq" id="WP_004801453.1">
    <property type="nucleotide sequence ID" value="NZ_KB446646.1"/>
</dbReference>
<feature type="compositionally biased region" description="Basic residues" evidence="1">
    <location>
        <begin position="119"/>
        <end position="132"/>
    </location>
</feature>
<evidence type="ECO:0000259" key="2">
    <source>
        <dbReference type="SMART" id="SM00635"/>
    </source>
</evidence>
<evidence type="ECO:0000256" key="1">
    <source>
        <dbReference type="SAM" id="MobiDB-lite"/>
    </source>
</evidence>
<evidence type="ECO:0000313" key="4">
    <source>
        <dbReference type="Proteomes" id="UP000011758"/>
    </source>
</evidence>
<accession>M2Q351</accession>
<proteinExistence type="predicted"/>
<dbReference type="EMBL" id="AGEJ01000007">
    <property type="protein sequence ID" value="EMD17330.1"/>
    <property type="molecule type" value="Genomic_DNA"/>
</dbReference>
<feature type="compositionally biased region" description="Basic and acidic residues" evidence="1">
    <location>
        <begin position="137"/>
        <end position="146"/>
    </location>
</feature>
<dbReference type="STRING" id="999415.HMPREF9943_00331"/>
<protein>
    <recommendedName>
        <fullName evidence="2">BIG2 domain-containing protein</fullName>
    </recommendedName>
</protein>
<evidence type="ECO:0000313" key="3">
    <source>
        <dbReference type="EMBL" id="EMD17330.1"/>
    </source>
</evidence>
<dbReference type="Pfam" id="PF22359">
    <property type="entry name" value="Big-like"/>
    <property type="match status" value="1"/>
</dbReference>
<sequence length="230" mass="26236">MKKGLAFLICFVLLIQLLGCSSKKEKKGLNTPKTEEKTKTKKKENLKLNYTNITLYIGNTSHLKVNTSSSITWTSLNKKIASVKNGLVTGISEGKTHIQAKVSDKTLICHVTVKAKNTVSKKKTTKKNKKKTINPEPQKKESEEKPKLFTVEKTEDKYNIKNEDKSMYRLFYITKQDEKRHLVAQFDNTIPVVIVDEIITSITIDQWIKENKDEIIKIYGEGSFSIVKPE</sequence>
<dbReference type="Gene3D" id="2.60.40.1080">
    <property type="match status" value="1"/>
</dbReference>
<dbReference type="InterPro" id="IPR008964">
    <property type="entry name" value="Invasin/intimin_cell_adhesion"/>
</dbReference>
<dbReference type="Proteomes" id="UP000011758">
    <property type="component" value="Unassembled WGS sequence"/>
</dbReference>
<dbReference type="InterPro" id="IPR054604">
    <property type="entry name" value="SbsC_Big-like"/>
</dbReference>
<keyword evidence="4" id="KW-1185">Reference proteome</keyword>
<reference evidence="3 4" key="1">
    <citation type="submission" date="2013-02" db="EMBL/GenBank/DDBJ databases">
        <title>The Genome Sequence of Lactobacillus catenaformis F0143.</title>
        <authorList>
            <consortium name="The Broad Institute Genome Sequencing Platform"/>
            <person name="Earl A."/>
            <person name="Ward D."/>
            <person name="Feldgarden M."/>
            <person name="Gevers D."/>
            <person name="Izard J."/>
            <person name="Blanton J.M."/>
            <person name="Mathney J."/>
            <person name="Dewhirst F.E."/>
            <person name="Young S.K."/>
            <person name="Zeng Q."/>
            <person name="Gargeya S."/>
            <person name="Fitzgerald M."/>
            <person name="Haas B."/>
            <person name="Abouelleil A."/>
            <person name="Alvarado L."/>
            <person name="Arachchi H.M."/>
            <person name="Berlin A."/>
            <person name="Chapman S.B."/>
            <person name="Gearin G."/>
            <person name="Goldberg J."/>
            <person name="Griggs A."/>
            <person name="Gujja S."/>
            <person name="Hansen M."/>
            <person name="Heiman D."/>
            <person name="Howarth C."/>
            <person name="Larimer J."/>
            <person name="Lui A."/>
            <person name="MacDonald P.J.P."/>
            <person name="McCowen C."/>
            <person name="Montmayeur A."/>
            <person name="Murphy C."/>
            <person name="Neiman D."/>
            <person name="Pearson M."/>
            <person name="Priest M."/>
            <person name="Roberts A."/>
            <person name="Saif S."/>
            <person name="Shea T."/>
            <person name="Sisk P."/>
            <person name="Stolte C."/>
            <person name="Sykes S."/>
            <person name="Wortman J."/>
            <person name="Nusbaum C."/>
            <person name="Birren B."/>
        </authorList>
    </citation>
    <scope>NUCLEOTIDE SEQUENCE [LARGE SCALE GENOMIC DNA]</scope>
    <source>
        <strain evidence="3 4">OT 569</strain>
    </source>
</reference>
<name>M2Q351_9FIRM</name>
<dbReference type="InterPro" id="IPR003343">
    <property type="entry name" value="Big_2"/>
</dbReference>
<feature type="domain" description="BIG2" evidence="2">
    <location>
        <begin position="42"/>
        <end position="112"/>
    </location>
</feature>